<dbReference type="EMBL" id="MT143306">
    <property type="protein sequence ID" value="QJA95335.1"/>
    <property type="molecule type" value="Genomic_DNA"/>
</dbReference>
<sequence length="93" mass="10571">MSDIDAIVAAMPLVEYDPNETAGIFSTNSEWFSKGRDRECLLLAENDWRRVPGEEELAKEIWSAGEEVESLKLGNPSCYGLAKRLRQRLLERV</sequence>
<organism evidence="1">
    <name type="scientific">viral metagenome</name>
    <dbReference type="NCBI Taxonomy" id="1070528"/>
    <lineage>
        <taxon>unclassified sequences</taxon>
        <taxon>metagenomes</taxon>
        <taxon>organismal metagenomes</taxon>
    </lineage>
</organism>
<evidence type="ECO:0000313" key="1">
    <source>
        <dbReference type="EMBL" id="QJA79109.1"/>
    </source>
</evidence>
<evidence type="ECO:0000313" key="2">
    <source>
        <dbReference type="EMBL" id="QJA95335.1"/>
    </source>
</evidence>
<name>A0A6M3KB64_9ZZZZ</name>
<dbReference type="EMBL" id="MT142367">
    <property type="protein sequence ID" value="QJA79109.1"/>
    <property type="molecule type" value="Genomic_DNA"/>
</dbReference>
<gene>
    <name evidence="1" type="ORF">MM415A00943_0012</name>
    <name evidence="2" type="ORF">MM415B05470_0006</name>
    <name evidence="3" type="ORF">TM448B07679_0011</name>
</gene>
<dbReference type="AlphaFoldDB" id="A0A6M3KB64"/>
<accession>A0A6M3KB64</accession>
<dbReference type="EMBL" id="MT145174">
    <property type="protein sequence ID" value="QJI04381.1"/>
    <property type="molecule type" value="Genomic_DNA"/>
</dbReference>
<proteinExistence type="predicted"/>
<reference evidence="1" key="1">
    <citation type="submission" date="2020-03" db="EMBL/GenBank/DDBJ databases">
        <title>The deep terrestrial virosphere.</title>
        <authorList>
            <person name="Holmfeldt K."/>
            <person name="Nilsson E."/>
            <person name="Simone D."/>
            <person name="Lopez-Fernandez M."/>
            <person name="Wu X."/>
            <person name="de Brujin I."/>
            <person name="Lundin D."/>
            <person name="Andersson A."/>
            <person name="Bertilsson S."/>
            <person name="Dopson M."/>
        </authorList>
    </citation>
    <scope>NUCLEOTIDE SEQUENCE</scope>
    <source>
        <strain evidence="1">MM415A00943</strain>
        <strain evidence="2">MM415B05470</strain>
        <strain evidence="3">TM448B07679</strain>
    </source>
</reference>
<protein>
    <submittedName>
        <fullName evidence="1">Uncharacterized protein</fullName>
    </submittedName>
</protein>
<evidence type="ECO:0000313" key="3">
    <source>
        <dbReference type="EMBL" id="QJI04381.1"/>
    </source>
</evidence>